<dbReference type="GO" id="GO:0016301">
    <property type="term" value="F:kinase activity"/>
    <property type="evidence" value="ECO:0007669"/>
    <property type="project" value="InterPro"/>
</dbReference>
<dbReference type="PANTHER" id="PTHR39426">
    <property type="entry name" value="HOMOLOGY TO DEATH-ON-CURING PROTEIN OF PHAGE P1"/>
    <property type="match status" value="1"/>
</dbReference>
<evidence type="ECO:0000313" key="2">
    <source>
        <dbReference type="EMBL" id="OGE08208.1"/>
    </source>
</evidence>
<dbReference type="InterPro" id="IPR006440">
    <property type="entry name" value="Doc"/>
</dbReference>
<dbReference type="InterPro" id="IPR036597">
    <property type="entry name" value="Fido-like_dom_sf"/>
</dbReference>
<accession>A0A1F5HVM7</accession>
<dbReference type="EMBL" id="MFBS01000041">
    <property type="protein sequence ID" value="OGE08208.1"/>
    <property type="molecule type" value="Genomic_DNA"/>
</dbReference>
<gene>
    <name evidence="2" type="ORF">A3A60_03780</name>
</gene>
<dbReference type="NCBIfam" id="TIGR01550">
    <property type="entry name" value="DOC_P1"/>
    <property type="match status" value="1"/>
</dbReference>
<comment type="caution">
    <text evidence="2">The sequence shown here is derived from an EMBL/GenBank/DDBJ whole genome shotgun (WGS) entry which is preliminary data.</text>
</comment>
<dbReference type="Proteomes" id="UP000179227">
    <property type="component" value="Unassembled WGS sequence"/>
</dbReference>
<protein>
    <recommendedName>
        <fullName evidence="1">Fido domain-containing protein</fullName>
    </recommendedName>
</protein>
<proteinExistence type="predicted"/>
<dbReference type="STRING" id="1797729.A3A60_03780"/>
<evidence type="ECO:0000313" key="3">
    <source>
        <dbReference type="Proteomes" id="UP000179227"/>
    </source>
</evidence>
<dbReference type="PROSITE" id="PS51459">
    <property type="entry name" value="FIDO"/>
    <property type="match status" value="1"/>
</dbReference>
<dbReference type="AlphaFoldDB" id="A0A1F5HVM7"/>
<evidence type="ECO:0000259" key="1">
    <source>
        <dbReference type="PROSITE" id="PS51459"/>
    </source>
</evidence>
<sequence>MKYLTPQNVIQIHFELVEETGGSQGLRDLGLLESAVMRSRQTFDGKDLYSTLILKSAALIHSLLLNHVFVDGNKRTATVAMIEVLILNGKKFKATNKEIVDFALWVENKKPKLEQIADWIKKHTK</sequence>
<name>A0A1F5HVM7_9BACT</name>
<dbReference type="Pfam" id="PF02661">
    <property type="entry name" value="Fic"/>
    <property type="match status" value="1"/>
</dbReference>
<dbReference type="InterPro" id="IPR053737">
    <property type="entry name" value="Type_II_TA_Toxin"/>
</dbReference>
<dbReference type="Gene3D" id="1.20.120.1870">
    <property type="entry name" value="Fic/DOC protein, Fido domain"/>
    <property type="match status" value="1"/>
</dbReference>
<dbReference type="PIRSF" id="PIRSF018297">
    <property type="entry name" value="Doc"/>
    <property type="match status" value="1"/>
</dbReference>
<feature type="domain" description="Fido" evidence="1">
    <location>
        <begin position="4"/>
        <end position="122"/>
    </location>
</feature>
<reference evidence="2 3" key="1">
    <citation type="journal article" date="2016" name="Nat. Commun.">
        <title>Thousands of microbial genomes shed light on interconnected biogeochemical processes in an aquifer system.</title>
        <authorList>
            <person name="Anantharaman K."/>
            <person name="Brown C.T."/>
            <person name="Hug L.A."/>
            <person name="Sharon I."/>
            <person name="Castelle C.J."/>
            <person name="Probst A.J."/>
            <person name="Thomas B.C."/>
            <person name="Singh A."/>
            <person name="Wilkins M.J."/>
            <person name="Karaoz U."/>
            <person name="Brodie E.L."/>
            <person name="Williams K.H."/>
            <person name="Hubbard S.S."/>
            <person name="Banfield J.F."/>
        </authorList>
    </citation>
    <scope>NUCLEOTIDE SEQUENCE [LARGE SCALE GENOMIC DNA]</scope>
</reference>
<dbReference type="InterPro" id="IPR003812">
    <property type="entry name" value="Fido"/>
</dbReference>
<dbReference type="PANTHER" id="PTHR39426:SF1">
    <property type="entry name" value="HOMOLOGY TO DEATH-ON-CURING PROTEIN OF PHAGE P1"/>
    <property type="match status" value="1"/>
</dbReference>
<dbReference type="SUPFAM" id="SSF140931">
    <property type="entry name" value="Fic-like"/>
    <property type="match status" value="1"/>
</dbReference>
<organism evidence="2 3">
    <name type="scientific">Candidatus Curtissbacteria bacterium RIFCSPLOWO2_01_FULL_42_26</name>
    <dbReference type="NCBI Taxonomy" id="1797729"/>
    <lineage>
        <taxon>Bacteria</taxon>
        <taxon>Candidatus Curtissiibacteriota</taxon>
    </lineage>
</organism>